<sequence length="51" mass="6218">MKSQKSTLRGKIMWKSILIGKIMWKNTLMAMKLQMIWIMVKMRMTGLFKYY</sequence>
<dbReference type="AlphaFoldDB" id="A0A2P6RTI9"/>
<accession>A0A2P6RTI9</accession>
<keyword evidence="1" id="KW-0472">Membrane</keyword>
<name>A0A2P6RTI9_ROSCH</name>
<keyword evidence="1" id="KW-1133">Transmembrane helix</keyword>
<comment type="caution">
    <text evidence="2">The sequence shown here is derived from an EMBL/GenBank/DDBJ whole genome shotgun (WGS) entry which is preliminary data.</text>
</comment>
<keyword evidence="1" id="KW-0812">Transmembrane</keyword>
<dbReference type="Gramene" id="PRQ49748">
    <property type="protein sequence ID" value="PRQ49748"/>
    <property type="gene ID" value="RchiOBHm_Chr2g0125371"/>
</dbReference>
<proteinExistence type="predicted"/>
<evidence type="ECO:0000313" key="3">
    <source>
        <dbReference type="Proteomes" id="UP000238479"/>
    </source>
</evidence>
<dbReference type="EMBL" id="PDCK01000040">
    <property type="protein sequence ID" value="PRQ49748.1"/>
    <property type="molecule type" value="Genomic_DNA"/>
</dbReference>
<evidence type="ECO:0000256" key="1">
    <source>
        <dbReference type="SAM" id="Phobius"/>
    </source>
</evidence>
<evidence type="ECO:0000313" key="2">
    <source>
        <dbReference type="EMBL" id="PRQ49748.1"/>
    </source>
</evidence>
<gene>
    <name evidence="2" type="ORF">RchiOBHm_Chr2g0125371</name>
</gene>
<feature type="transmembrane region" description="Helical" evidence="1">
    <location>
        <begin position="21"/>
        <end position="40"/>
    </location>
</feature>
<keyword evidence="3" id="KW-1185">Reference proteome</keyword>
<reference evidence="2 3" key="1">
    <citation type="journal article" date="2018" name="Nat. Genet.">
        <title>The Rosa genome provides new insights in the design of modern roses.</title>
        <authorList>
            <person name="Bendahmane M."/>
        </authorList>
    </citation>
    <scope>NUCLEOTIDE SEQUENCE [LARGE SCALE GENOMIC DNA]</scope>
    <source>
        <strain evidence="3">cv. Old Blush</strain>
    </source>
</reference>
<protein>
    <submittedName>
        <fullName evidence="2">Uncharacterized protein</fullName>
    </submittedName>
</protein>
<organism evidence="2 3">
    <name type="scientific">Rosa chinensis</name>
    <name type="common">China rose</name>
    <dbReference type="NCBI Taxonomy" id="74649"/>
    <lineage>
        <taxon>Eukaryota</taxon>
        <taxon>Viridiplantae</taxon>
        <taxon>Streptophyta</taxon>
        <taxon>Embryophyta</taxon>
        <taxon>Tracheophyta</taxon>
        <taxon>Spermatophyta</taxon>
        <taxon>Magnoliopsida</taxon>
        <taxon>eudicotyledons</taxon>
        <taxon>Gunneridae</taxon>
        <taxon>Pentapetalae</taxon>
        <taxon>rosids</taxon>
        <taxon>fabids</taxon>
        <taxon>Rosales</taxon>
        <taxon>Rosaceae</taxon>
        <taxon>Rosoideae</taxon>
        <taxon>Rosoideae incertae sedis</taxon>
        <taxon>Rosa</taxon>
    </lineage>
</organism>
<dbReference type="Proteomes" id="UP000238479">
    <property type="component" value="Chromosome 2"/>
</dbReference>